<evidence type="ECO:0000313" key="4">
    <source>
        <dbReference type="Proteomes" id="UP001292094"/>
    </source>
</evidence>
<name>A0AAE1PJH7_9EUCA</name>
<dbReference type="InterPro" id="IPR013136">
    <property type="entry name" value="WSTF_Acf1_Cbp146"/>
</dbReference>
<proteinExistence type="predicted"/>
<accession>A0AAE1PJH7</accession>
<reference evidence="3" key="1">
    <citation type="submission" date="2023-11" db="EMBL/GenBank/DDBJ databases">
        <title>Genome assemblies of two species of porcelain crab, Petrolisthes cinctipes and Petrolisthes manimaculis (Anomura: Porcellanidae).</title>
        <authorList>
            <person name="Angst P."/>
        </authorList>
    </citation>
    <scope>NUCLEOTIDE SEQUENCE</scope>
    <source>
        <strain evidence="3">PB745_02</strain>
        <tissue evidence="3">Gill</tissue>
    </source>
</reference>
<dbReference type="AlphaFoldDB" id="A0AAE1PJH7"/>
<evidence type="ECO:0000313" key="3">
    <source>
        <dbReference type="EMBL" id="KAK4309810.1"/>
    </source>
</evidence>
<gene>
    <name evidence="3" type="ORF">Pmani_018571</name>
</gene>
<feature type="domain" description="WAC" evidence="2">
    <location>
        <begin position="1"/>
        <end position="80"/>
    </location>
</feature>
<keyword evidence="1" id="KW-0539">Nucleus</keyword>
<dbReference type="GO" id="GO:0005634">
    <property type="term" value="C:nucleus"/>
    <property type="evidence" value="ECO:0007669"/>
    <property type="project" value="UniProtKB-SubCell"/>
</dbReference>
<dbReference type="Pfam" id="PF10537">
    <property type="entry name" value="WAC_Acf1_DNA_bd"/>
    <property type="match status" value="1"/>
</dbReference>
<dbReference type="PROSITE" id="PS51136">
    <property type="entry name" value="WAC"/>
    <property type="match status" value="1"/>
</dbReference>
<keyword evidence="4" id="KW-1185">Reference proteome</keyword>
<sequence>MLWTCEVTGRPNLTYAEAAQSEARARKSLANIPRKREWVLVAQDLTDRSKLFEELLKFLLREKTVIEYMDNELRVTSSSKAMVHNCVNEENGEVTGLAAAIKQLTESQESHQRQIHDCMINMTQTTTSTGWDLTSNQSASQSLTHHSFSLHRHRVHSSVRQAVSEVGTRMLSPLASTPTTLLVLVGAAAMGE</sequence>
<evidence type="ECO:0000259" key="2">
    <source>
        <dbReference type="PROSITE" id="PS51136"/>
    </source>
</evidence>
<comment type="subcellular location">
    <subcellularLocation>
        <location evidence="1">Nucleus</location>
    </subcellularLocation>
</comment>
<evidence type="ECO:0000256" key="1">
    <source>
        <dbReference type="PROSITE-ProRule" id="PRU00475"/>
    </source>
</evidence>
<dbReference type="EMBL" id="JAWZYT010001713">
    <property type="protein sequence ID" value="KAK4309810.1"/>
    <property type="molecule type" value="Genomic_DNA"/>
</dbReference>
<dbReference type="Proteomes" id="UP001292094">
    <property type="component" value="Unassembled WGS sequence"/>
</dbReference>
<protein>
    <recommendedName>
        <fullName evidence="2">WAC domain-containing protein</fullName>
    </recommendedName>
</protein>
<organism evidence="3 4">
    <name type="scientific">Petrolisthes manimaculis</name>
    <dbReference type="NCBI Taxonomy" id="1843537"/>
    <lineage>
        <taxon>Eukaryota</taxon>
        <taxon>Metazoa</taxon>
        <taxon>Ecdysozoa</taxon>
        <taxon>Arthropoda</taxon>
        <taxon>Crustacea</taxon>
        <taxon>Multicrustacea</taxon>
        <taxon>Malacostraca</taxon>
        <taxon>Eumalacostraca</taxon>
        <taxon>Eucarida</taxon>
        <taxon>Decapoda</taxon>
        <taxon>Pleocyemata</taxon>
        <taxon>Anomura</taxon>
        <taxon>Galatheoidea</taxon>
        <taxon>Porcellanidae</taxon>
        <taxon>Petrolisthes</taxon>
    </lineage>
</organism>
<comment type="caution">
    <text evidence="3">The sequence shown here is derived from an EMBL/GenBank/DDBJ whole genome shotgun (WGS) entry which is preliminary data.</text>
</comment>